<accession>A0A0E9UYC7</accession>
<evidence type="ECO:0000313" key="2">
    <source>
        <dbReference type="EMBL" id="JAH70797.1"/>
    </source>
</evidence>
<dbReference type="AlphaFoldDB" id="A0A0E9UYC7"/>
<feature type="region of interest" description="Disordered" evidence="1">
    <location>
        <begin position="1"/>
        <end position="22"/>
    </location>
</feature>
<sequence length="32" mass="3765">MSYHLSERDAMQRKFENSSRSLTEVSCLCENL</sequence>
<feature type="compositionally biased region" description="Basic and acidic residues" evidence="1">
    <location>
        <begin position="1"/>
        <end position="17"/>
    </location>
</feature>
<reference evidence="2" key="1">
    <citation type="submission" date="2014-11" db="EMBL/GenBank/DDBJ databases">
        <authorList>
            <person name="Amaro Gonzalez C."/>
        </authorList>
    </citation>
    <scope>NUCLEOTIDE SEQUENCE</scope>
</reference>
<name>A0A0E9UYC7_ANGAN</name>
<reference evidence="2" key="2">
    <citation type="journal article" date="2015" name="Fish Shellfish Immunol.">
        <title>Early steps in the European eel (Anguilla anguilla)-Vibrio vulnificus interaction in the gills: Role of the RtxA13 toxin.</title>
        <authorList>
            <person name="Callol A."/>
            <person name="Pajuelo D."/>
            <person name="Ebbesson L."/>
            <person name="Teles M."/>
            <person name="MacKenzie S."/>
            <person name="Amaro C."/>
        </authorList>
    </citation>
    <scope>NUCLEOTIDE SEQUENCE</scope>
</reference>
<proteinExistence type="predicted"/>
<evidence type="ECO:0000256" key="1">
    <source>
        <dbReference type="SAM" id="MobiDB-lite"/>
    </source>
</evidence>
<dbReference type="EMBL" id="GBXM01037780">
    <property type="protein sequence ID" value="JAH70797.1"/>
    <property type="molecule type" value="Transcribed_RNA"/>
</dbReference>
<organism evidence="2">
    <name type="scientific">Anguilla anguilla</name>
    <name type="common">European freshwater eel</name>
    <name type="synonym">Muraena anguilla</name>
    <dbReference type="NCBI Taxonomy" id="7936"/>
    <lineage>
        <taxon>Eukaryota</taxon>
        <taxon>Metazoa</taxon>
        <taxon>Chordata</taxon>
        <taxon>Craniata</taxon>
        <taxon>Vertebrata</taxon>
        <taxon>Euteleostomi</taxon>
        <taxon>Actinopterygii</taxon>
        <taxon>Neopterygii</taxon>
        <taxon>Teleostei</taxon>
        <taxon>Anguilliformes</taxon>
        <taxon>Anguillidae</taxon>
        <taxon>Anguilla</taxon>
    </lineage>
</organism>
<protein>
    <submittedName>
        <fullName evidence="2">Uncharacterized protein</fullName>
    </submittedName>
</protein>